<evidence type="ECO:0000313" key="5">
    <source>
        <dbReference type="Proteomes" id="UP000320333"/>
    </source>
</evidence>
<feature type="region of interest" description="Disordered" evidence="1">
    <location>
        <begin position="636"/>
        <end position="656"/>
    </location>
</feature>
<protein>
    <submittedName>
        <fullName evidence="4">Uncharacterized protein</fullName>
    </submittedName>
</protein>
<feature type="signal peptide" evidence="3">
    <location>
        <begin position="1"/>
        <end position="18"/>
    </location>
</feature>
<comment type="caution">
    <text evidence="4">The sequence shown here is derived from an EMBL/GenBank/DDBJ whole genome shotgun (WGS) entry which is preliminary data.</text>
</comment>
<evidence type="ECO:0000256" key="3">
    <source>
        <dbReference type="SAM" id="SignalP"/>
    </source>
</evidence>
<keyword evidence="2" id="KW-0812">Transmembrane</keyword>
<keyword evidence="5" id="KW-1185">Reference proteome</keyword>
<keyword evidence="3" id="KW-0732">Signal</keyword>
<name>A0A507FJH5_9FUNG</name>
<sequence>MLSFWELPFLALCPILLHIDNMDQLFMANKQLHRMGQSKIIRSFWIHKHFKLVSAALLDATLVKPESNSVQNTARTYVDSFPLSLLNLSDTCESLIESLARSERRDLWEVMIVVAARWGHVRVIDYAWGSSGHAEASVDCAFQTAIAHDQIAFIFSLLDKYPQPLCKLLNLLKYAIHVDKDNTLSAMLRIYRNEHSKGNANTPLLNSYNNLLQDCVCGAKFKSLKVLLADIQELDRTSWLNLVKLASAGGSHDMISIILQSGAYLNNSHTGDASYEMEGWKLGIESAILRAKASVVEHLMSLAPTLKLRNLGDCMKGLIELALREGQIPILWTLVDTHESVAGVATEDMLLHALQFYSDCYDQDVELKMEERVKNIRGRDTKGILAVLRGIISYRKLKATPFVVRRNLLLLAVTWNLSATFSFLQDNGFELGNDVEPIMECLLRLIRAPAHFEIPASHLVMKLVENEATRGPLFQYHDGLLLRTLALPQSRHFLSRKGRTVWEVAIKMTPIHVYSHVLSMQPRPMRYFAILATLLLSLAHAQMMTIPAGSLGNAACEADYNSMTQAFIACGVGVQASTVPFANGTNSVIMCLCKPENLNTLTGFTSSCASIPGLDQVLSSTNNIVGDCAAFASRPQLPPTSTASTAPPPGGLTPSKECEAARNNLITVWSNCGVTFGSTSVSVLNQPTAVKCMCDNYSAAESAVITCERYTPPAEFGAAKQLLSELEQSCGGPTGAQTSAKTSAKTSAQATAQSSAAQSSVKSGAVGSVDMSFVIVAMLVAFAVGTLVN</sequence>
<evidence type="ECO:0000256" key="2">
    <source>
        <dbReference type="SAM" id="Phobius"/>
    </source>
</evidence>
<evidence type="ECO:0000313" key="4">
    <source>
        <dbReference type="EMBL" id="TPX76559.1"/>
    </source>
</evidence>
<dbReference type="AlphaFoldDB" id="A0A507FJH5"/>
<dbReference type="OrthoDB" id="2113654at2759"/>
<keyword evidence="2" id="KW-0472">Membrane</keyword>
<keyword evidence="2" id="KW-1133">Transmembrane helix</keyword>
<gene>
    <name evidence="4" type="ORF">CcCBS67573_g02159</name>
</gene>
<dbReference type="Proteomes" id="UP000320333">
    <property type="component" value="Unassembled WGS sequence"/>
</dbReference>
<feature type="chain" id="PRO_5021471470" evidence="3">
    <location>
        <begin position="19"/>
        <end position="789"/>
    </location>
</feature>
<organism evidence="4 5">
    <name type="scientific">Chytriomyces confervae</name>
    <dbReference type="NCBI Taxonomy" id="246404"/>
    <lineage>
        <taxon>Eukaryota</taxon>
        <taxon>Fungi</taxon>
        <taxon>Fungi incertae sedis</taxon>
        <taxon>Chytridiomycota</taxon>
        <taxon>Chytridiomycota incertae sedis</taxon>
        <taxon>Chytridiomycetes</taxon>
        <taxon>Chytridiales</taxon>
        <taxon>Chytriomycetaceae</taxon>
        <taxon>Chytriomyces</taxon>
    </lineage>
</organism>
<feature type="transmembrane region" description="Helical" evidence="2">
    <location>
        <begin position="771"/>
        <end position="788"/>
    </location>
</feature>
<reference evidence="4 5" key="1">
    <citation type="journal article" date="2019" name="Sci. Rep.">
        <title>Comparative genomics of chytrid fungi reveal insights into the obligate biotrophic and pathogenic lifestyle of Synchytrium endobioticum.</title>
        <authorList>
            <person name="van de Vossenberg B.T.L.H."/>
            <person name="Warris S."/>
            <person name="Nguyen H.D.T."/>
            <person name="van Gent-Pelzer M.P.E."/>
            <person name="Joly D.L."/>
            <person name="van de Geest H.C."/>
            <person name="Bonants P.J.M."/>
            <person name="Smith D.S."/>
            <person name="Levesque C.A."/>
            <person name="van der Lee T.A.J."/>
        </authorList>
    </citation>
    <scope>NUCLEOTIDE SEQUENCE [LARGE SCALE GENOMIC DNA]</scope>
    <source>
        <strain evidence="4 5">CBS 675.73</strain>
    </source>
</reference>
<proteinExistence type="predicted"/>
<dbReference type="EMBL" id="QEAP01000043">
    <property type="protein sequence ID" value="TPX76559.1"/>
    <property type="molecule type" value="Genomic_DNA"/>
</dbReference>
<accession>A0A507FJH5</accession>
<evidence type="ECO:0000256" key="1">
    <source>
        <dbReference type="SAM" id="MobiDB-lite"/>
    </source>
</evidence>